<evidence type="ECO:0000256" key="3">
    <source>
        <dbReference type="ARBA" id="ARBA00022833"/>
    </source>
</evidence>
<dbReference type="CDD" id="cd08368">
    <property type="entry name" value="LIM"/>
    <property type="match status" value="2"/>
</dbReference>
<comment type="caution">
    <text evidence="9">The sequence shown here is derived from an EMBL/GenBank/DDBJ whole genome shotgun (WGS) entry which is preliminary data.</text>
</comment>
<keyword evidence="10" id="KW-1185">Reference proteome</keyword>
<evidence type="ECO:0000313" key="9">
    <source>
        <dbReference type="EMBL" id="CAI8003518.1"/>
    </source>
</evidence>
<dbReference type="GO" id="GO:0008270">
    <property type="term" value="F:zinc ion binding"/>
    <property type="evidence" value="ECO:0007669"/>
    <property type="project" value="InterPro"/>
</dbReference>
<feature type="region of interest" description="Disordered" evidence="6">
    <location>
        <begin position="707"/>
        <end position="767"/>
    </location>
</feature>
<dbReference type="Pfam" id="PF00412">
    <property type="entry name" value="LIM"/>
    <property type="match status" value="6"/>
</dbReference>
<evidence type="ECO:0000313" key="10">
    <source>
        <dbReference type="Proteomes" id="UP001174909"/>
    </source>
</evidence>
<dbReference type="PROSITE" id="PS50023">
    <property type="entry name" value="LIM_DOMAIN_2"/>
    <property type="match status" value="3"/>
</dbReference>
<accession>A0AA35R415</accession>
<reference evidence="9" key="1">
    <citation type="submission" date="2023-03" db="EMBL/GenBank/DDBJ databases">
        <authorList>
            <person name="Steffen K."/>
            <person name="Cardenas P."/>
        </authorList>
    </citation>
    <scope>NUCLEOTIDE SEQUENCE</scope>
</reference>
<dbReference type="PROSITE" id="PS00478">
    <property type="entry name" value="LIM_DOMAIN_1"/>
    <property type="match status" value="4"/>
</dbReference>
<gene>
    <name evidence="9" type="ORF">GBAR_LOCUS3670</name>
</gene>
<evidence type="ECO:0000256" key="1">
    <source>
        <dbReference type="ARBA" id="ARBA00022723"/>
    </source>
</evidence>
<dbReference type="SMART" id="SM00132">
    <property type="entry name" value="LIM"/>
    <property type="match status" value="6"/>
</dbReference>
<dbReference type="FunFam" id="2.10.110.10:FF:000005">
    <property type="entry name" value="Testin isoform 1"/>
    <property type="match status" value="1"/>
</dbReference>
<dbReference type="InterPro" id="IPR010442">
    <property type="entry name" value="PET_domain"/>
</dbReference>
<evidence type="ECO:0000256" key="6">
    <source>
        <dbReference type="SAM" id="MobiDB-lite"/>
    </source>
</evidence>
<feature type="region of interest" description="Disordered" evidence="6">
    <location>
        <begin position="650"/>
        <end position="690"/>
    </location>
</feature>
<dbReference type="Gene3D" id="2.10.110.10">
    <property type="entry name" value="Cysteine Rich Protein"/>
    <property type="match status" value="6"/>
</dbReference>
<dbReference type="InterPro" id="IPR005069">
    <property type="entry name" value="Nucl-diP-sugar_transferase"/>
</dbReference>
<feature type="domain" description="PET" evidence="8">
    <location>
        <begin position="105"/>
        <end position="213"/>
    </location>
</feature>
<keyword evidence="4 5" id="KW-0440">LIM domain</keyword>
<dbReference type="PANTHER" id="PTHR24211:SF22">
    <property type="entry name" value="TESTIN"/>
    <property type="match status" value="1"/>
</dbReference>
<feature type="region of interest" description="Disordered" evidence="6">
    <location>
        <begin position="1"/>
        <end position="50"/>
    </location>
</feature>
<sequence length="1188" mass="134108">MSSEYKTVIHISSRVEKPRQRTGSDPLAHSAATRLRRDSSPSSSKHSTPTEHIEIGQPCLKCGHKCPGYMQHIWRKQCLHCGCGRSSHTIETELSSIIPLIGGLTLGDDSSKLTRADVDRLRKYAWYPPGLGHGMVERYMESLPKECVPALGTEGERYRRTQCFQQLPIYDFSLEACHKMSEREAKRHAKITTRRRDEGFGVGIVKLLSSEQKKICTECLLGISMGSVYISSERAGQDKRWHPTCFRCNTCHELLVDLIHYHSPKHEGVYCGRHHLELLVPRCAGCDEMILATHFTEAAGQNWHKEHFCCHECDDQLVGKSSTTHEGKILCNRCFGKYASNCHRCKKAIGIDQKKLSVKGKHYHRECFVCKRCREDLVGERYFIIDDDIICSDCTKPIGQCQGCKEGIRPSVSYLKHGDRCWHADCFKCSACRAWLVDGQFHEMASSVMCNACYVEKMSPKCNTCSQPIKEKGVTFSLKSYHLDCFVCTSCKEPLVGQNGKVKESNGEPYCQSCVDKSYKRCYKCMGAVTTRHTVYNGHTFHLQCFQCSKCGRSIGGAEFFEGKIGEILCSRSGKTGATDGGMSRFHRCAFIGLVSLLGVILLTLFLLFTDVGFSPSGARTEAHLENGNIWAAKKLRVSAELSYYWMGTPRDAETSTTPGEVSAQDKRVGHLSTDSRVVRNGEEQAVSSKHDRDDYWINILRNSTGEDSVQEKGVNHPSTDNRLARNDDRIVTSREHERDENSPRDKENSTSAQEKGVGHQLSDIRVARNDDQITSNKHVHNRPKFDHSSRQALSYLKPIHIHRDRHKHTSVPNNSTLVTTELSAVDEKEAATEADDTGGDDFSEVDNLYHDVEYTTEDETNIQLAFMNEVDQEKPPIEGADGGNHSHVYSSSYMKPVLIERASNVQFHMPCPKVYKSVPELVMASWMKPLLSVLSSFEGKQVTLVIANNAYRDVLLNWLISAKIVSKPPIENILVVSLDGGLYRLLQSRDIPSILAPFSTVLNKKHRFRRFFELIMMLRLAFMRLINRLGYDCAMYDIDAIILKNPQPLYDKWGDRDIVGSRGQLPRELWRRWGATICIGAVFIRSNPRTEIYWESVYAARLKVGRMANDQIRLNHGLHHLHVEWEHNKNTNRERQHDQPALGRSDSSGLGVAVLPLSDVCRFDCWPRTADATTSGTRAGVGTRTAR</sequence>
<feature type="domain" description="LIM zinc-binding" evidence="7">
    <location>
        <begin position="520"/>
        <end position="581"/>
    </location>
</feature>
<dbReference type="SUPFAM" id="SSF57716">
    <property type="entry name" value="Glucocorticoid receptor-like (DNA-binding domain)"/>
    <property type="match status" value="5"/>
</dbReference>
<feature type="compositionally biased region" description="Basic and acidic residues" evidence="6">
    <location>
        <begin position="677"/>
        <end position="690"/>
    </location>
</feature>
<dbReference type="CDD" id="cd09027">
    <property type="entry name" value="PET"/>
    <property type="match status" value="1"/>
</dbReference>
<evidence type="ECO:0000259" key="8">
    <source>
        <dbReference type="PROSITE" id="PS51303"/>
    </source>
</evidence>
<keyword evidence="2" id="KW-0677">Repeat</keyword>
<evidence type="ECO:0000256" key="4">
    <source>
        <dbReference type="ARBA" id="ARBA00023038"/>
    </source>
</evidence>
<dbReference type="Pfam" id="PF03407">
    <property type="entry name" value="Nucleotid_trans"/>
    <property type="match status" value="1"/>
</dbReference>
<dbReference type="AlphaFoldDB" id="A0AA35R415"/>
<dbReference type="InterPro" id="IPR001781">
    <property type="entry name" value="Znf_LIM"/>
</dbReference>
<evidence type="ECO:0000256" key="5">
    <source>
        <dbReference type="PROSITE-ProRule" id="PRU00125"/>
    </source>
</evidence>
<proteinExistence type="predicted"/>
<dbReference type="Pfam" id="PF06297">
    <property type="entry name" value="PET"/>
    <property type="match status" value="1"/>
</dbReference>
<dbReference type="InterPro" id="IPR047120">
    <property type="entry name" value="Pk/Esn/Tes"/>
</dbReference>
<dbReference type="EMBL" id="CASHTH010000523">
    <property type="protein sequence ID" value="CAI8003518.1"/>
    <property type="molecule type" value="Genomic_DNA"/>
</dbReference>
<keyword evidence="1 5" id="KW-0479">Metal-binding</keyword>
<dbReference type="PANTHER" id="PTHR24211">
    <property type="entry name" value="LIM DOMAIN-CONTAINING PROTEIN"/>
    <property type="match status" value="1"/>
</dbReference>
<keyword evidence="3 5" id="KW-0862">Zinc</keyword>
<feature type="domain" description="LIM zinc-binding" evidence="7">
    <location>
        <begin position="399"/>
        <end position="460"/>
    </location>
</feature>
<dbReference type="Proteomes" id="UP001174909">
    <property type="component" value="Unassembled WGS sequence"/>
</dbReference>
<name>A0AA35R415_GEOBA</name>
<evidence type="ECO:0000256" key="2">
    <source>
        <dbReference type="ARBA" id="ARBA00022737"/>
    </source>
</evidence>
<organism evidence="9 10">
    <name type="scientific">Geodia barretti</name>
    <name type="common">Barrett's horny sponge</name>
    <dbReference type="NCBI Taxonomy" id="519541"/>
    <lineage>
        <taxon>Eukaryota</taxon>
        <taxon>Metazoa</taxon>
        <taxon>Porifera</taxon>
        <taxon>Demospongiae</taxon>
        <taxon>Heteroscleromorpha</taxon>
        <taxon>Tetractinellida</taxon>
        <taxon>Astrophorina</taxon>
        <taxon>Geodiidae</taxon>
        <taxon>Geodia</taxon>
    </lineage>
</organism>
<feature type="domain" description="LIM zinc-binding" evidence="7">
    <location>
        <begin position="281"/>
        <end position="341"/>
    </location>
</feature>
<feature type="compositionally biased region" description="Basic and acidic residues" evidence="6">
    <location>
        <begin position="723"/>
        <end position="749"/>
    </location>
</feature>
<evidence type="ECO:0000259" key="7">
    <source>
        <dbReference type="PROSITE" id="PS50023"/>
    </source>
</evidence>
<protein>
    <submittedName>
        <fullName evidence="9">Testin</fullName>
    </submittedName>
</protein>
<dbReference type="PROSITE" id="PS51303">
    <property type="entry name" value="PET"/>
    <property type="match status" value="1"/>
</dbReference>